<evidence type="ECO:0000313" key="2">
    <source>
        <dbReference type="Proteomes" id="UP000309997"/>
    </source>
</evidence>
<protein>
    <submittedName>
        <fullName evidence="1">Uncharacterized protein</fullName>
    </submittedName>
</protein>
<keyword evidence="2" id="KW-1185">Reference proteome</keyword>
<organism evidence="1 2">
    <name type="scientific">Populus alba</name>
    <name type="common">White poplar</name>
    <dbReference type="NCBI Taxonomy" id="43335"/>
    <lineage>
        <taxon>Eukaryota</taxon>
        <taxon>Viridiplantae</taxon>
        <taxon>Streptophyta</taxon>
        <taxon>Embryophyta</taxon>
        <taxon>Tracheophyta</taxon>
        <taxon>Spermatophyta</taxon>
        <taxon>Magnoliopsida</taxon>
        <taxon>eudicotyledons</taxon>
        <taxon>Gunneridae</taxon>
        <taxon>Pentapetalae</taxon>
        <taxon>rosids</taxon>
        <taxon>fabids</taxon>
        <taxon>Malpighiales</taxon>
        <taxon>Salicaceae</taxon>
        <taxon>Saliceae</taxon>
        <taxon>Populus</taxon>
    </lineage>
</organism>
<dbReference type="Proteomes" id="UP000309997">
    <property type="component" value="Unassembled WGS sequence"/>
</dbReference>
<reference evidence="1 2" key="1">
    <citation type="journal article" date="2024" name="Plant Biotechnol. J.">
        <title>Genome and CRISPR/Cas9 system of a widespread forest tree (Populus alba) in the world.</title>
        <authorList>
            <person name="Liu Y.J."/>
            <person name="Jiang P.F."/>
            <person name="Han X.M."/>
            <person name="Li X.Y."/>
            <person name="Wang H.M."/>
            <person name="Wang Y.J."/>
            <person name="Wang X.X."/>
            <person name="Zeng Q.Y."/>
        </authorList>
    </citation>
    <scope>NUCLEOTIDE SEQUENCE [LARGE SCALE GENOMIC DNA]</scope>
    <source>
        <strain evidence="2">cv. PAL-ZL1</strain>
    </source>
</reference>
<accession>A0ACC4BXX4</accession>
<name>A0ACC4BXX4_POPAL</name>
<proteinExistence type="predicted"/>
<dbReference type="EMBL" id="RCHU02000007">
    <property type="protein sequence ID" value="KAL3583523.1"/>
    <property type="molecule type" value="Genomic_DNA"/>
</dbReference>
<gene>
    <name evidence="1" type="ORF">D5086_014584</name>
</gene>
<sequence>MVEVRAQAKDVEGHLVSHQFTMAGPAHNYYFPGARTISLDSWLRPWSPCAPVTFPLMGGHSSHCWILSSPSRASSVVQFFKFCGWLRTPEGAEQLGTIQKQATLRKRARPGQEVGTVALVHILSQQLSDFLEEKKGRRFELEDEITELRLQIATKQAELARDITRLETEFRPASEYKQMDEQDLTRLYGRKELLLDYAHQKIAFAVQAGEPRVANSFRRYLAAAGGEVVDEVREEVKVRPPIPRAGRGPGRAGRGAGQRALLAPAEGRNDGQERGIAIREPKAGVLRPVRGLLRLGESFGRR</sequence>
<evidence type="ECO:0000313" key="1">
    <source>
        <dbReference type="EMBL" id="KAL3583523.1"/>
    </source>
</evidence>
<comment type="caution">
    <text evidence="1">The sequence shown here is derived from an EMBL/GenBank/DDBJ whole genome shotgun (WGS) entry which is preliminary data.</text>
</comment>